<dbReference type="STRING" id="36805.BOH66_03690"/>
<dbReference type="OrthoDB" id="9762066at2"/>
<reference evidence="1 2" key="1">
    <citation type="submission" date="2016-12" db="EMBL/GenBank/DDBJ databases">
        <title>Complete genome sequence of Microbacterium aurum KACC 15219.</title>
        <authorList>
            <person name="Jung Y."/>
            <person name="Shin J.-H."/>
            <person name="Lee Y.-J."/>
            <person name="Yi H."/>
            <person name="Bahn Y.-S."/>
            <person name="Kim J.F."/>
            <person name="Lee D.-W."/>
        </authorList>
    </citation>
    <scope>NUCLEOTIDE SEQUENCE [LARGE SCALE GENOMIC DNA]</scope>
    <source>
        <strain evidence="1 2">KACC 15219</strain>
    </source>
</reference>
<dbReference type="KEGG" id="maur:BOH66_03690"/>
<dbReference type="Proteomes" id="UP000187185">
    <property type="component" value="Chromosome"/>
</dbReference>
<dbReference type="InterPro" id="IPR021243">
    <property type="entry name" value="DUF2804"/>
</dbReference>
<keyword evidence="1" id="KW-0378">Hydrolase</keyword>
<name>A0A1P8U5T9_9MICO</name>
<evidence type="ECO:0000313" key="1">
    <source>
        <dbReference type="EMBL" id="APZ33475.1"/>
    </source>
</evidence>
<dbReference type="GO" id="GO:0016787">
    <property type="term" value="F:hydrolase activity"/>
    <property type="evidence" value="ECO:0007669"/>
    <property type="project" value="UniProtKB-KW"/>
</dbReference>
<dbReference type="PANTHER" id="PTHR35868">
    <property type="entry name" value="DUF2804 DOMAIN-CONTAINING PROTEIN-RELATED"/>
    <property type="match status" value="1"/>
</dbReference>
<organism evidence="1 2">
    <name type="scientific">Microbacterium aurum</name>
    <dbReference type="NCBI Taxonomy" id="36805"/>
    <lineage>
        <taxon>Bacteria</taxon>
        <taxon>Bacillati</taxon>
        <taxon>Actinomycetota</taxon>
        <taxon>Actinomycetes</taxon>
        <taxon>Micrococcales</taxon>
        <taxon>Microbacteriaceae</taxon>
        <taxon>Microbacterium</taxon>
    </lineage>
</organism>
<dbReference type="PANTHER" id="PTHR35868:SF3">
    <property type="entry name" value="DUF2804 DOMAIN-CONTAINING PROTEIN"/>
    <property type="match status" value="1"/>
</dbReference>
<keyword evidence="2" id="KW-1185">Reference proteome</keyword>
<gene>
    <name evidence="1" type="ORF">BOH66_03690</name>
</gene>
<protein>
    <submittedName>
        <fullName evidence="1">Glycosyl hydrolase family 2</fullName>
    </submittedName>
</protein>
<dbReference type="Pfam" id="PF10974">
    <property type="entry name" value="DUF2804"/>
    <property type="match status" value="1"/>
</dbReference>
<sequence>MTDPSAAPSPRPAGTQPAALHETELTAPVSLTLPSGRLNPASIGFARSPLVDTSGIGGRHGWGRNKRWEYWNVMTPAHIVALTVSSLDYAAVHEVWIFDRATAQTWGRTATVIPVRDVALPGTLAGGIAIARAKDLAVTVTPADGGQVWRLHAEIPGAAFDITVARPADHDCLAVVVPWSPRLFQYTVKDVALPASGTLTLDGIRHEVPAGSWAVLDHGRGRWPYDIAWNWGAGSGVLADGRTIGIQVGGRWTDGTGATENGVVVAGVLHKISEPVQWTYDLGDPLRPWQVAGGGLDATFTPFYDKRSAMNLGVVASRTDQCFGAWAGTFRTDAGVIAFNGIEGFAEDVHNRW</sequence>
<dbReference type="RefSeq" id="WP_076689400.1">
    <property type="nucleotide sequence ID" value="NZ_CP018762.1"/>
</dbReference>
<evidence type="ECO:0000313" key="2">
    <source>
        <dbReference type="Proteomes" id="UP000187185"/>
    </source>
</evidence>
<accession>A0A1P8U5T9</accession>
<dbReference type="AlphaFoldDB" id="A0A1P8U5T9"/>
<dbReference type="EMBL" id="CP018762">
    <property type="protein sequence ID" value="APZ33475.1"/>
    <property type="molecule type" value="Genomic_DNA"/>
</dbReference>
<proteinExistence type="predicted"/>